<dbReference type="Proteomes" id="UP000799437">
    <property type="component" value="Unassembled WGS sequence"/>
</dbReference>
<dbReference type="FunFam" id="2.120.10.80:FF:000049">
    <property type="entry name" value="Cell polarity protein (Tea1)"/>
    <property type="match status" value="1"/>
</dbReference>
<gene>
    <name evidence="8" type="ORF">EJ05DRAFT_389232</name>
</gene>
<feature type="region of interest" description="Disordered" evidence="7">
    <location>
        <begin position="1137"/>
        <end position="1156"/>
    </location>
</feature>
<keyword evidence="2" id="KW-0880">Kelch repeat</keyword>
<dbReference type="GeneID" id="54482367"/>
<feature type="compositionally biased region" description="Basic and acidic residues" evidence="7">
    <location>
        <begin position="721"/>
        <end position="732"/>
    </location>
</feature>
<evidence type="ECO:0008006" key="10">
    <source>
        <dbReference type="Google" id="ProtNLM"/>
    </source>
</evidence>
<feature type="compositionally biased region" description="Polar residues" evidence="7">
    <location>
        <begin position="602"/>
        <end position="621"/>
    </location>
</feature>
<dbReference type="Gene3D" id="1.10.287.1490">
    <property type="match status" value="1"/>
</dbReference>
<feature type="compositionally biased region" description="Pro residues" evidence="7">
    <location>
        <begin position="528"/>
        <end position="540"/>
    </location>
</feature>
<protein>
    <recommendedName>
        <fullName evidence="10">Cell polarity protein-like protein</fullName>
    </recommendedName>
</protein>
<feature type="compositionally biased region" description="Polar residues" evidence="7">
    <location>
        <begin position="545"/>
        <end position="554"/>
    </location>
</feature>
<feature type="region of interest" description="Disordered" evidence="7">
    <location>
        <begin position="713"/>
        <end position="732"/>
    </location>
</feature>
<dbReference type="RefSeq" id="XP_033599877.1">
    <property type="nucleotide sequence ID" value="XM_033741313.1"/>
</dbReference>
<evidence type="ECO:0000313" key="8">
    <source>
        <dbReference type="EMBL" id="KAF2757426.1"/>
    </source>
</evidence>
<dbReference type="Gene3D" id="2.120.10.80">
    <property type="entry name" value="Kelch-type beta propeller"/>
    <property type="match status" value="1"/>
</dbReference>
<reference evidence="8" key="1">
    <citation type="journal article" date="2020" name="Stud. Mycol.">
        <title>101 Dothideomycetes genomes: a test case for predicting lifestyles and emergence of pathogens.</title>
        <authorList>
            <person name="Haridas S."/>
            <person name="Albert R."/>
            <person name="Binder M."/>
            <person name="Bloem J."/>
            <person name="Labutti K."/>
            <person name="Salamov A."/>
            <person name="Andreopoulos B."/>
            <person name="Baker S."/>
            <person name="Barry K."/>
            <person name="Bills G."/>
            <person name="Bluhm B."/>
            <person name="Cannon C."/>
            <person name="Castanera R."/>
            <person name="Culley D."/>
            <person name="Daum C."/>
            <person name="Ezra D."/>
            <person name="Gonzalez J."/>
            <person name="Henrissat B."/>
            <person name="Kuo A."/>
            <person name="Liang C."/>
            <person name="Lipzen A."/>
            <person name="Lutzoni F."/>
            <person name="Magnuson J."/>
            <person name="Mondo S."/>
            <person name="Nolan M."/>
            <person name="Ohm R."/>
            <person name="Pangilinan J."/>
            <person name="Park H.-J."/>
            <person name="Ramirez L."/>
            <person name="Alfaro M."/>
            <person name="Sun H."/>
            <person name="Tritt A."/>
            <person name="Yoshinaga Y."/>
            <person name="Zwiers L.-H."/>
            <person name="Turgeon B."/>
            <person name="Goodwin S."/>
            <person name="Spatafora J."/>
            <person name="Crous P."/>
            <person name="Grigoriev I."/>
        </authorList>
    </citation>
    <scope>NUCLEOTIDE SEQUENCE</scope>
    <source>
        <strain evidence="8">CBS 121739</strain>
    </source>
</reference>
<feature type="compositionally biased region" description="Low complexity" evidence="7">
    <location>
        <begin position="60"/>
        <end position="77"/>
    </location>
</feature>
<dbReference type="GO" id="GO:0051285">
    <property type="term" value="C:cell cortex of cell tip"/>
    <property type="evidence" value="ECO:0007669"/>
    <property type="project" value="TreeGrafter"/>
</dbReference>
<sequence length="1484" mass="162169">MSFLFGKSKKNQNSALPAATRDLGSSHGQNSSIPVANGGLVGPRNVDNGRNTPTQGASVNNSQNSLSGSMQSQLQGQEPKSLAVRPDGESQQLVRGAQGPQRPPGDSPYPWSQRRINFSANANPFPRYGPAVNSSASKDGIVYLMGGLVNGTTVKGDLWMCEAGNANMPCYPVPATGDGPGPRVGHSSLLVGNAFIVFGGDTKMDEGDQLDDNLYLLNTSTKHWSKAVPSGNRPTGRYGHTLNLLGSRIFIFGGQVEGFFFNDLVAFDLNALQSTNSTWETLIPNSGDEPLPQGLSPPARTNHTIITYNDKLYLFGGTDGNTWFNDVWTYDPRVNAWTELDCIGYIPTPREGHAAALVNDTMYVFGGRTKDGNDLGDLAAFRIPSRRWYMFQNMGPAPSPRSGHSMTAFGRHIVVLAGEPSSSPSNREELSCSYVLDTSKIRYPASDTVAPQTGPPVAAPPTLNDSRIQAPNGRKISNEKSVVLQGQGSVAAARQSVIGGPRNTEPQSSGIPAPAGSRLPRAAGNQAPPGPPPQQQPPQPRANGTAVSYNARSRTPTKDSRGYGPGVENLKEIDRLDNASPTLKSSPVTGFVESSGSRRDQSPSGQSKMHSQSAKASMDTTRSGSLSSRSGSRAQRQQYSIDSVEQGTPRPSADQVRGLSREAERPIDSGVGSSPALFQQQNDDLIKELDAARSKNAWFASELALARKAGYNANTSNSPVFEERSPDTFGDEDRPLVEALLRMKAELKRVQETIDDQARSAAGKIAEVEKQRDAAVNEAVYAKAKLAAHGGGSQAGTPQPDGGRGVNTPDIDRVHDISRKLANSLAFQTELSNKIEALTTEVEAERRAKQLAEETAEAAQTRVSELDTYRQRNASEVESLRAELHEVQRAAREEAANAAEAKATARLLTVDKQEIETKLTRAVGDTHNHSSLLQSLRDAVAASSDRASMFERKFEEERQQRVVIEQKFAQIRSEQESQMRELDSTTARLRDAEELAQKHAAEAETHRSAVLIGLGKSIDMENNDQDVIDERVTILQQQVEAANILVRNNQNAADVASDKLRRAEERIAGLEAYQEQTSRESLTIRKQLQVTMKECQNVQRDRDEMLLGYEKQRLESNALEIQLKTLKGLLEERGINPSDARRSRGLDSPNSRFGTPELGRMRELEQQLDASLKAHDEMRSTFEQQQSAVNKEWEDRVSALSNDHQAAVKYLRGTEKMLAKMKQELDRYKAANTKLEEQLVEVRQKSGTASATESAAWEGERDALRREVSALQDSLKQNVGDLETRLSTVQNELQEARKARDAATAQMSSLEAFTAQSKIDLENLRRDNALLDERAKDAESRVQRFLDQFENSVDNYRRQSTLPPGAANGMRQHNPHDSIAGESLYSNDDAHSEGTATAEHAADRNSLALDSLATELDALRSQWETTNKNYRLSDRFDFERTPTTEKDFSESLGGWNKGLAHGDGESKASMSQATGLGLKSTNMI</sequence>
<proteinExistence type="predicted"/>
<feature type="compositionally biased region" description="Low complexity" evidence="7">
    <location>
        <begin position="622"/>
        <end position="640"/>
    </location>
</feature>
<keyword evidence="3" id="KW-0963">Cytoplasm</keyword>
<evidence type="ECO:0000256" key="1">
    <source>
        <dbReference type="ARBA" id="ARBA00004496"/>
    </source>
</evidence>
<evidence type="ECO:0000256" key="7">
    <source>
        <dbReference type="SAM" id="MobiDB-lite"/>
    </source>
</evidence>
<feature type="region of interest" description="Disordered" evidence="7">
    <location>
        <begin position="499"/>
        <end position="676"/>
    </location>
</feature>
<feature type="region of interest" description="Disordered" evidence="7">
    <location>
        <begin position="1"/>
        <end position="113"/>
    </location>
</feature>
<comment type="subcellular location">
    <subcellularLocation>
        <location evidence="1">Cytoplasm</location>
    </subcellularLocation>
</comment>
<name>A0A6A6W695_9PEZI</name>
<feature type="coiled-coil region" evidence="6">
    <location>
        <begin position="740"/>
        <end position="778"/>
    </location>
</feature>
<evidence type="ECO:0000256" key="2">
    <source>
        <dbReference type="ARBA" id="ARBA00022441"/>
    </source>
</evidence>
<dbReference type="SMART" id="SM00612">
    <property type="entry name" value="Kelch"/>
    <property type="match status" value="2"/>
</dbReference>
<feature type="coiled-coil region" evidence="6">
    <location>
        <begin position="1211"/>
        <end position="1348"/>
    </location>
</feature>
<feature type="region of interest" description="Disordered" evidence="7">
    <location>
        <begin position="446"/>
        <end position="483"/>
    </location>
</feature>
<feature type="compositionally biased region" description="Polar residues" evidence="7">
    <location>
        <begin position="48"/>
        <end position="59"/>
    </location>
</feature>
<evidence type="ECO:0000313" key="9">
    <source>
        <dbReference type="Proteomes" id="UP000799437"/>
    </source>
</evidence>
<accession>A0A6A6W695</accession>
<evidence type="ECO:0000256" key="6">
    <source>
        <dbReference type="SAM" id="Coils"/>
    </source>
</evidence>
<feature type="coiled-coil region" evidence="6">
    <location>
        <begin position="828"/>
        <end position="904"/>
    </location>
</feature>
<dbReference type="InterPro" id="IPR015915">
    <property type="entry name" value="Kelch-typ_b-propeller"/>
</dbReference>
<feature type="compositionally biased region" description="Polar residues" evidence="7">
    <location>
        <begin position="579"/>
        <end position="595"/>
    </location>
</feature>
<dbReference type="GO" id="GO:0061245">
    <property type="term" value="P:establishment or maintenance of bipolar cell polarity"/>
    <property type="evidence" value="ECO:0007669"/>
    <property type="project" value="TreeGrafter"/>
</dbReference>
<evidence type="ECO:0000256" key="4">
    <source>
        <dbReference type="ARBA" id="ARBA00022737"/>
    </source>
</evidence>
<dbReference type="OrthoDB" id="45365at2759"/>
<keyword evidence="4" id="KW-0677">Repeat</keyword>
<organism evidence="8 9">
    <name type="scientific">Pseudovirgaria hyperparasitica</name>
    <dbReference type="NCBI Taxonomy" id="470096"/>
    <lineage>
        <taxon>Eukaryota</taxon>
        <taxon>Fungi</taxon>
        <taxon>Dikarya</taxon>
        <taxon>Ascomycota</taxon>
        <taxon>Pezizomycotina</taxon>
        <taxon>Dothideomycetes</taxon>
        <taxon>Dothideomycetes incertae sedis</taxon>
        <taxon>Acrospermales</taxon>
        <taxon>Acrospermaceae</taxon>
        <taxon>Pseudovirgaria</taxon>
    </lineage>
</organism>
<dbReference type="SUPFAM" id="SSF117281">
    <property type="entry name" value="Kelch motif"/>
    <property type="match status" value="1"/>
</dbReference>
<feature type="region of interest" description="Disordered" evidence="7">
    <location>
        <begin position="788"/>
        <end position="810"/>
    </location>
</feature>
<keyword evidence="9" id="KW-1185">Reference proteome</keyword>
<feature type="coiled-coil region" evidence="6">
    <location>
        <begin position="975"/>
        <end position="1009"/>
    </location>
</feature>
<keyword evidence="5 6" id="KW-0175">Coiled coil</keyword>
<evidence type="ECO:0000256" key="3">
    <source>
        <dbReference type="ARBA" id="ARBA00022490"/>
    </source>
</evidence>
<feature type="region of interest" description="Disordered" evidence="7">
    <location>
        <begin position="1357"/>
        <end position="1402"/>
    </location>
</feature>
<dbReference type="EMBL" id="ML996573">
    <property type="protein sequence ID" value="KAF2757426.1"/>
    <property type="molecule type" value="Genomic_DNA"/>
</dbReference>
<evidence type="ECO:0000256" key="5">
    <source>
        <dbReference type="ARBA" id="ARBA00023054"/>
    </source>
</evidence>
<dbReference type="PANTHER" id="PTHR23244">
    <property type="entry name" value="KELCH REPEAT DOMAIN"/>
    <property type="match status" value="1"/>
</dbReference>
<dbReference type="PANTHER" id="PTHR23244:SF456">
    <property type="entry name" value="MULTIPLE EPIDERMAL GROWTH FACTOR-LIKE DOMAINS PROTEIN 8"/>
    <property type="match status" value="1"/>
</dbReference>
<dbReference type="InterPro" id="IPR006652">
    <property type="entry name" value="Kelch_1"/>
</dbReference>
<dbReference type="Pfam" id="PF24681">
    <property type="entry name" value="Kelch_KLHDC2_KLHL20_DRC7"/>
    <property type="match status" value="1"/>
</dbReference>
<feature type="coiled-coil region" evidence="6">
    <location>
        <begin position="1046"/>
        <end position="1080"/>
    </location>
</feature>